<protein>
    <submittedName>
        <fullName evidence="2">Uncharacterized protein</fullName>
    </submittedName>
</protein>
<evidence type="ECO:0000313" key="2">
    <source>
        <dbReference type="WBParaSite" id="SVE_1598800.1"/>
    </source>
</evidence>
<keyword evidence="1" id="KW-1185">Reference proteome</keyword>
<reference evidence="2" key="2">
    <citation type="submission" date="2015-08" db="UniProtKB">
        <authorList>
            <consortium name="WormBaseParasite"/>
        </authorList>
    </citation>
    <scope>IDENTIFICATION</scope>
</reference>
<organism evidence="1 2">
    <name type="scientific">Strongyloides venezuelensis</name>
    <name type="common">Threadworm</name>
    <dbReference type="NCBI Taxonomy" id="75913"/>
    <lineage>
        <taxon>Eukaryota</taxon>
        <taxon>Metazoa</taxon>
        <taxon>Ecdysozoa</taxon>
        <taxon>Nematoda</taxon>
        <taxon>Chromadorea</taxon>
        <taxon>Rhabditida</taxon>
        <taxon>Tylenchina</taxon>
        <taxon>Panagrolaimomorpha</taxon>
        <taxon>Strongyloidoidea</taxon>
        <taxon>Strongyloididae</taxon>
        <taxon>Strongyloides</taxon>
    </lineage>
</organism>
<name>A0A0K0FUH6_STRVS</name>
<accession>A0A0K0FUH6</accession>
<dbReference type="WBParaSite" id="SVE_1598800.1">
    <property type="protein sequence ID" value="SVE_1598800.1"/>
    <property type="gene ID" value="SVE_1598800"/>
</dbReference>
<sequence>MPPIIPSFLTIIFNDFHIDWFLGIFPVCIRLRTISKGQSTGGSHLNLSEKLIAKLLKYQQEMLNRWLLLQHMSQQETFLQEF</sequence>
<reference evidence="1" key="1">
    <citation type="submission" date="2014-07" db="EMBL/GenBank/DDBJ databases">
        <authorList>
            <person name="Martin A.A"/>
            <person name="De Silva N."/>
        </authorList>
    </citation>
    <scope>NUCLEOTIDE SEQUENCE</scope>
</reference>
<evidence type="ECO:0000313" key="1">
    <source>
        <dbReference type="Proteomes" id="UP000035680"/>
    </source>
</evidence>
<dbReference type="AlphaFoldDB" id="A0A0K0FUH6"/>
<dbReference type="Proteomes" id="UP000035680">
    <property type="component" value="Unassembled WGS sequence"/>
</dbReference>
<proteinExistence type="predicted"/>